<dbReference type="OrthoDB" id="9805026at2"/>
<evidence type="ECO:0000256" key="6">
    <source>
        <dbReference type="ARBA" id="ARBA00022552"/>
    </source>
</evidence>
<keyword evidence="10 15" id="KW-0479">Metal-binding</keyword>
<organism evidence="19 20">
    <name type="scientific">Zeimonas arvi</name>
    <dbReference type="NCBI Taxonomy" id="2498847"/>
    <lineage>
        <taxon>Bacteria</taxon>
        <taxon>Pseudomonadati</taxon>
        <taxon>Pseudomonadota</taxon>
        <taxon>Betaproteobacteria</taxon>
        <taxon>Burkholderiales</taxon>
        <taxon>Burkholderiaceae</taxon>
        <taxon>Zeimonas</taxon>
    </lineage>
</organism>
<evidence type="ECO:0000313" key="20">
    <source>
        <dbReference type="Proteomes" id="UP000321548"/>
    </source>
</evidence>
<evidence type="ECO:0000256" key="16">
    <source>
        <dbReference type="SAM" id="MobiDB-lite"/>
    </source>
</evidence>
<feature type="region of interest" description="Disordered" evidence="16">
    <location>
        <begin position="210"/>
        <end position="247"/>
    </location>
</feature>
<sequence length="247" mass="27027">MDLDRLQQLIGHRFDDAALLRQALTHRSFGQPNNERLEFLGDSVLNCVVATMLYRHFGRLDEGDLSRLRSNLVKQQALYEIAQRIGLSEHLQLGEGELRSGGHRRPSILADALEGIFGAIFLDAGFPAAEKAIVALYEPVLRSVDPLTLGKDAKTLLQEWLQSRKLPLPVYSVVATHGAAHSQMFEVECAIPKLQIRVLGSGASRRAAEQGAARRALEAAQAAMPPERKRSRARADAPVRGDAPAAA</sequence>
<keyword evidence="7 15" id="KW-0507">mRNA processing</keyword>
<gene>
    <name evidence="15" type="primary">rnc</name>
    <name evidence="19" type="ORF">FHP08_06985</name>
</gene>
<evidence type="ECO:0000256" key="5">
    <source>
        <dbReference type="ARBA" id="ARBA00022490"/>
    </source>
</evidence>
<feature type="active site" evidence="15">
    <location>
        <position position="42"/>
    </location>
</feature>
<dbReference type="GO" id="GO:0006364">
    <property type="term" value="P:rRNA processing"/>
    <property type="evidence" value="ECO:0007669"/>
    <property type="project" value="UniProtKB-UniRule"/>
</dbReference>
<evidence type="ECO:0000256" key="3">
    <source>
        <dbReference type="ARBA" id="ARBA00010183"/>
    </source>
</evidence>
<dbReference type="SMART" id="SM00358">
    <property type="entry name" value="DSRM"/>
    <property type="match status" value="1"/>
</dbReference>
<keyword evidence="20" id="KW-1185">Reference proteome</keyword>
<comment type="catalytic activity">
    <reaction evidence="1 15">
        <text>Endonucleolytic cleavage to 5'-phosphomonoester.</text>
        <dbReference type="EC" id="3.1.26.3"/>
    </reaction>
</comment>
<dbReference type="PROSITE" id="PS50142">
    <property type="entry name" value="RNASE_3_2"/>
    <property type="match status" value="1"/>
</dbReference>
<reference evidence="19 20" key="1">
    <citation type="submission" date="2019-06" db="EMBL/GenBank/DDBJ databases">
        <title>Quisquiliibacterium sp. nov., isolated from a maize field.</title>
        <authorList>
            <person name="Lin S.-Y."/>
            <person name="Tsai C.-F."/>
            <person name="Young C.-C."/>
        </authorList>
    </citation>
    <scope>NUCLEOTIDE SEQUENCE [LARGE SCALE GENOMIC DNA]</scope>
    <source>
        <strain evidence="19 20">CC-CFT501</strain>
    </source>
</reference>
<feature type="compositionally biased region" description="Low complexity" evidence="16">
    <location>
        <begin position="210"/>
        <end position="223"/>
    </location>
</feature>
<dbReference type="PANTHER" id="PTHR11207">
    <property type="entry name" value="RIBONUCLEASE III"/>
    <property type="match status" value="1"/>
</dbReference>
<evidence type="ECO:0000256" key="2">
    <source>
        <dbReference type="ARBA" id="ARBA00004496"/>
    </source>
</evidence>
<dbReference type="RefSeq" id="WP_147703622.1">
    <property type="nucleotide sequence ID" value="NZ_VDUY01000002.1"/>
</dbReference>
<comment type="similarity">
    <text evidence="3">Belongs to the ribonuclease III family.</text>
</comment>
<dbReference type="InterPro" id="IPR036389">
    <property type="entry name" value="RNase_III_sf"/>
</dbReference>
<dbReference type="FunFam" id="3.30.160.20:FF:000003">
    <property type="entry name" value="Ribonuclease 3"/>
    <property type="match status" value="1"/>
</dbReference>
<dbReference type="EMBL" id="VDUY01000002">
    <property type="protein sequence ID" value="TXL67339.1"/>
    <property type="molecule type" value="Genomic_DNA"/>
</dbReference>
<dbReference type="GO" id="GO:0019843">
    <property type="term" value="F:rRNA binding"/>
    <property type="evidence" value="ECO:0007669"/>
    <property type="project" value="UniProtKB-KW"/>
</dbReference>
<feature type="binding site" evidence="15">
    <location>
        <position position="111"/>
    </location>
    <ligand>
        <name>Mg(2+)</name>
        <dbReference type="ChEBI" id="CHEBI:18420"/>
    </ligand>
</feature>
<feature type="binding site" evidence="15">
    <location>
        <position position="114"/>
    </location>
    <ligand>
        <name>Mg(2+)</name>
        <dbReference type="ChEBI" id="CHEBI:18420"/>
    </ligand>
</feature>
<evidence type="ECO:0000259" key="18">
    <source>
        <dbReference type="PROSITE" id="PS50142"/>
    </source>
</evidence>
<comment type="cofactor">
    <cofactor evidence="15">
        <name>Mg(2+)</name>
        <dbReference type="ChEBI" id="CHEBI:18420"/>
    </cofactor>
</comment>
<dbReference type="GO" id="GO:0003725">
    <property type="term" value="F:double-stranded RNA binding"/>
    <property type="evidence" value="ECO:0007669"/>
    <property type="project" value="TreeGrafter"/>
</dbReference>
<dbReference type="Proteomes" id="UP000321548">
    <property type="component" value="Unassembled WGS sequence"/>
</dbReference>
<keyword evidence="6 15" id="KW-0698">rRNA processing</keyword>
<keyword evidence="11 15" id="KW-0255">Endonuclease</keyword>
<evidence type="ECO:0000256" key="1">
    <source>
        <dbReference type="ARBA" id="ARBA00000109"/>
    </source>
</evidence>
<dbReference type="GO" id="GO:0006397">
    <property type="term" value="P:mRNA processing"/>
    <property type="evidence" value="ECO:0007669"/>
    <property type="project" value="UniProtKB-UniRule"/>
</dbReference>
<dbReference type="SUPFAM" id="SSF54768">
    <property type="entry name" value="dsRNA-binding domain-like"/>
    <property type="match status" value="1"/>
</dbReference>
<dbReference type="GO" id="GO:0046872">
    <property type="term" value="F:metal ion binding"/>
    <property type="evidence" value="ECO:0007669"/>
    <property type="project" value="UniProtKB-KW"/>
</dbReference>
<accession>A0A5C8P169</accession>
<evidence type="ECO:0000256" key="11">
    <source>
        <dbReference type="ARBA" id="ARBA00022759"/>
    </source>
</evidence>
<evidence type="ECO:0000256" key="9">
    <source>
        <dbReference type="ARBA" id="ARBA00022722"/>
    </source>
</evidence>
<dbReference type="HAMAP" id="MF_00104">
    <property type="entry name" value="RNase_III"/>
    <property type="match status" value="1"/>
</dbReference>
<dbReference type="InterPro" id="IPR014720">
    <property type="entry name" value="dsRBD_dom"/>
</dbReference>
<dbReference type="Pfam" id="PF14622">
    <property type="entry name" value="Ribonucleas_3_3"/>
    <property type="match status" value="1"/>
</dbReference>
<evidence type="ECO:0000256" key="15">
    <source>
        <dbReference type="HAMAP-Rule" id="MF_00104"/>
    </source>
</evidence>
<keyword evidence="15" id="KW-0699">rRNA-binding</keyword>
<protein>
    <recommendedName>
        <fullName evidence="15">Ribonuclease 3</fullName>
        <ecNumber evidence="15">3.1.26.3</ecNumber>
    </recommendedName>
    <alternativeName>
        <fullName evidence="15">Ribonuclease III</fullName>
        <shortName evidence="15">RNase III</shortName>
    </alternativeName>
</protein>
<feature type="domain" description="RNase III" evidence="18">
    <location>
        <begin position="3"/>
        <end position="125"/>
    </location>
</feature>
<evidence type="ECO:0000256" key="13">
    <source>
        <dbReference type="ARBA" id="ARBA00022842"/>
    </source>
</evidence>
<dbReference type="SMART" id="SM00535">
    <property type="entry name" value="RIBOc"/>
    <property type="match status" value="1"/>
</dbReference>
<feature type="active site" evidence="15">
    <location>
        <position position="114"/>
    </location>
</feature>
<evidence type="ECO:0000256" key="8">
    <source>
        <dbReference type="ARBA" id="ARBA00022694"/>
    </source>
</evidence>
<dbReference type="GO" id="GO:0004525">
    <property type="term" value="F:ribonuclease III activity"/>
    <property type="evidence" value="ECO:0007669"/>
    <property type="project" value="UniProtKB-UniRule"/>
</dbReference>
<evidence type="ECO:0000256" key="4">
    <source>
        <dbReference type="ARBA" id="ARBA00011738"/>
    </source>
</evidence>
<dbReference type="SUPFAM" id="SSF69065">
    <property type="entry name" value="RNase III domain-like"/>
    <property type="match status" value="1"/>
</dbReference>
<comment type="subcellular location">
    <subcellularLocation>
        <location evidence="2 15">Cytoplasm</location>
    </subcellularLocation>
</comment>
<dbReference type="EC" id="3.1.26.3" evidence="15"/>
<evidence type="ECO:0000256" key="12">
    <source>
        <dbReference type="ARBA" id="ARBA00022801"/>
    </source>
</evidence>
<keyword evidence="13 15" id="KW-0460">Magnesium</keyword>
<dbReference type="GO" id="GO:0005737">
    <property type="term" value="C:cytoplasm"/>
    <property type="evidence" value="ECO:0007669"/>
    <property type="project" value="UniProtKB-SubCell"/>
</dbReference>
<dbReference type="InterPro" id="IPR000999">
    <property type="entry name" value="RNase_III_dom"/>
</dbReference>
<dbReference type="Gene3D" id="1.10.1520.10">
    <property type="entry name" value="Ribonuclease III domain"/>
    <property type="match status" value="1"/>
</dbReference>
<proteinExistence type="inferred from homology"/>
<evidence type="ECO:0000256" key="10">
    <source>
        <dbReference type="ARBA" id="ARBA00022723"/>
    </source>
</evidence>
<keyword evidence="8 15" id="KW-0819">tRNA processing</keyword>
<evidence type="ECO:0000256" key="14">
    <source>
        <dbReference type="ARBA" id="ARBA00022884"/>
    </source>
</evidence>
<feature type="domain" description="DRBM" evidence="17">
    <location>
        <begin position="152"/>
        <end position="222"/>
    </location>
</feature>
<dbReference type="PROSITE" id="PS00517">
    <property type="entry name" value="RNASE_3_1"/>
    <property type="match status" value="1"/>
</dbReference>
<keyword evidence="14 15" id="KW-0694">RNA-binding</keyword>
<evidence type="ECO:0000259" key="17">
    <source>
        <dbReference type="PROSITE" id="PS50137"/>
    </source>
</evidence>
<dbReference type="CDD" id="cd00593">
    <property type="entry name" value="RIBOc"/>
    <property type="match status" value="1"/>
</dbReference>
<feature type="binding site" evidence="15">
    <location>
        <position position="38"/>
    </location>
    <ligand>
        <name>Mg(2+)</name>
        <dbReference type="ChEBI" id="CHEBI:18420"/>
    </ligand>
</feature>
<evidence type="ECO:0000313" key="19">
    <source>
        <dbReference type="EMBL" id="TXL67339.1"/>
    </source>
</evidence>
<dbReference type="AlphaFoldDB" id="A0A5C8P169"/>
<dbReference type="GO" id="GO:0042802">
    <property type="term" value="F:identical protein binding"/>
    <property type="evidence" value="ECO:0007669"/>
    <property type="project" value="UniProtKB-ARBA"/>
</dbReference>
<dbReference type="GO" id="GO:0008033">
    <property type="term" value="P:tRNA processing"/>
    <property type="evidence" value="ECO:0007669"/>
    <property type="project" value="UniProtKB-KW"/>
</dbReference>
<comment type="function">
    <text evidence="15">Digests double-stranded RNA. Involved in the processing of primary rRNA transcript to yield the immediate precursors to the large and small rRNAs (23S and 16S). Processes some mRNAs, and tRNAs when they are encoded in the rRNA operon. Processes pre-crRNA and tracrRNA of type II CRISPR loci if present in the organism.</text>
</comment>
<dbReference type="PANTHER" id="PTHR11207:SF0">
    <property type="entry name" value="RIBONUCLEASE 3"/>
    <property type="match status" value="1"/>
</dbReference>
<dbReference type="InterPro" id="IPR011907">
    <property type="entry name" value="RNase_III"/>
</dbReference>
<dbReference type="Gene3D" id="3.30.160.20">
    <property type="match status" value="1"/>
</dbReference>
<name>A0A5C8P169_9BURK</name>
<dbReference type="NCBIfam" id="TIGR02191">
    <property type="entry name" value="RNaseIII"/>
    <property type="match status" value="1"/>
</dbReference>
<keyword evidence="5 15" id="KW-0963">Cytoplasm</keyword>
<evidence type="ECO:0000256" key="7">
    <source>
        <dbReference type="ARBA" id="ARBA00022664"/>
    </source>
</evidence>
<keyword evidence="9 15" id="KW-0540">Nuclease</keyword>
<dbReference type="GO" id="GO:0010468">
    <property type="term" value="P:regulation of gene expression"/>
    <property type="evidence" value="ECO:0007669"/>
    <property type="project" value="TreeGrafter"/>
</dbReference>
<dbReference type="Pfam" id="PF00035">
    <property type="entry name" value="dsrm"/>
    <property type="match status" value="1"/>
</dbReference>
<dbReference type="PROSITE" id="PS50137">
    <property type="entry name" value="DS_RBD"/>
    <property type="match status" value="1"/>
</dbReference>
<comment type="caution">
    <text evidence="19">The sequence shown here is derived from an EMBL/GenBank/DDBJ whole genome shotgun (WGS) entry which is preliminary data.</text>
</comment>
<dbReference type="CDD" id="cd10845">
    <property type="entry name" value="DSRM_RNAse_III_family"/>
    <property type="match status" value="1"/>
</dbReference>
<dbReference type="FunFam" id="1.10.1520.10:FF:000001">
    <property type="entry name" value="Ribonuclease 3"/>
    <property type="match status" value="1"/>
</dbReference>
<keyword evidence="12 15" id="KW-0378">Hydrolase</keyword>
<comment type="subunit">
    <text evidence="4 15">Homodimer.</text>
</comment>